<dbReference type="EMBL" id="MN740044">
    <property type="protein sequence ID" value="QHT85767.1"/>
    <property type="molecule type" value="Genomic_DNA"/>
</dbReference>
<organism evidence="1">
    <name type="scientific">viral metagenome</name>
    <dbReference type="NCBI Taxonomy" id="1070528"/>
    <lineage>
        <taxon>unclassified sequences</taxon>
        <taxon>metagenomes</taxon>
        <taxon>organismal metagenomes</taxon>
    </lineage>
</organism>
<name>A0A6C0I038_9ZZZZ</name>
<protein>
    <recommendedName>
        <fullName evidence="2">Sulfotransferase domain-containing protein</fullName>
    </recommendedName>
</protein>
<evidence type="ECO:0008006" key="2">
    <source>
        <dbReference type="Google" id="ProtNLM"/>
    </source>
</evidence>
<dbReference type="InterPro" id="IPR027417">
    <property type="entry name" value="P-loop_NTPase"/>
</dbReference>
<evidence type="ECO:0000313" key="1">
    <source>
        <dbReference type="EMBL" id="QHT85767.1"/>
    </source>
</evidence>
<sequence>MNKNLITVLTIARSGSNYFCDFIEKIFENINVNYELFNKNNCYANKKIKNKLIEIYENEKLNEEIINDPFKLLTHISDICEENNILFKLFLDHLNEIETENILSKSSFVIILKRNYLDSFISNEKALKLNNFSLISTTYEKILFNFKIYEKQKKYFEKLYEKYENFIKENKIPYVIINYEDFHKLNLEQQKQYMKQIFDEKMPENNIILKDKINKLFYTKQDTSHSYKDKIINYEEFENYFSHIF</sequence>
<proteinExistence type="predicted"/>
<dbReference type="AlphaFoldDB" id="A0A6C0I038"/>
<accession>A0A6C0I038</accession>
<dbReference type="SUPFAM" id="SSF52540">
    <property type="entry name" value="P-loop containing nucleoside triphosphate hydrolases"/>
    <property type="match status" value="1"/>
</dbReference>
<reference evidence="1" key="1">
    <citation type="journal article" date="2020" name="Nature">
        <title>Giant virus diversity and host interactions through global metagenomics.</title>
        <authorList>
            <person name="Schulz F."/>
            <person name="Roux S."/>
            <person name="Paez-Espino D."/>
            <person name="Jungbluth S."/>
            <person name="Walsh D.A."/>
            <person name="Denef V.J."/>
            <person name="McMahon K.D."/>
            <person name="Konstantinidis K.T."/>
            <person name="Eloe-Fadrosh E.A."/>
            <person name="Kyrpides N.C."/>
            <person name="Woyke T."/>
        </authorList>
    </citation>
    <scope>NUCLEOTIDE SEQUENCE</scope>
    <source>
        <strain evidence="1">GVMAG-M-3300023184-182</strain>
    </source>
</reference>
<dbReference type="Gene3D" id="3.40.50.300">
    <property type="entry name" value="P-loop containing nucleotide triphosphate hydrolases"/>
    <property type="match status" value="1"/>
</dbReference>